<dbReference type="SUPFAM" id="SSF52151">
    <property type="entry name" value="FabD/lysophospholipase-like"/>
    <property type="match status" value="1"/>
</dbReference>
<evidence type="ECO:0000256" key="1">
    <source>
        <dbReference type="ARBA" id="ARBA00023098"/>
    </source>
</evidence>
<dbReference type="GO" id="GO:0016042">
    <property type="term" value="P:lipid catabolic process"/>
    <property type="evidence" value="ECO:0007669"/>
    <property type="project" value="UniProtKB-UniRule"/>
</dbReference>
<name>A0A511MQD7_9NOCA</name>
<comment type="caution">
    <text evidence="2">Lacks conserved residue(s) required for the propagation of feature annotation.</text>
</comment>
<feature type="domain" description="PNPLA" evidence="3">
    <location>
        <begin position="9"/>
        <end position="195"/>
    </location>
</feature>
<dbReference type="Proteomes" id="UP000321424">
    <property type="component" value="Unassembled WGS sequence"/>
</dbReference>
<evidence type="ECO:0000256" key="2">
    <source>
        <dbReference type="PROSITE-ProRule" id="PRU01161"/>
    </source>
</evidence>
<dbReference type="EMBL" id="BJXA01000077">
    <property type="protein sequence ID" value="GEM42804.1"/>
    <property type="molecule type" value="Genomic_DNA"/>
</dbReference>
<evidence type="ECO:0000313" key="5">
    <source>
        <dbReference type="Proteomes" id="UP000321424"/>
    </source>
</evidence>
<dbReference type="InterPro" id="IPR016035">
    <property type="entry name" value="Acyl_Trfase/lysoPLipase"/>
</dbReference>
<organism evidence="4 5">
    <name type="scientific">Nocardia ninae NBRC 108245</name>
    <dbReference type="NCBI Taxonomy" id="1210091"/>
    <lineage>
        <taxon>Bacteria</taxon>
        <taxon>Bacillati</taxon>
        <taxon>Actinomycetota</taxon>
        <taxon>Actinomycetes</taxon>
        <taxon>Mycobacteriales</taxon>
        <taxon>Nocardiaceae</taxon>
        <taxon>Nocardia</taxon>
    </lineage>
</organism>
<reference evidence="4 5" key="1">
    <citation type="submission" date="2019-07" db="EMBL/GenBank/DDBJ databases">
        <title>Whole genome shotgun sequence of Nocardia ninae NBRC 108245.</title>
        <authorList>
            <person name="Hosoyama A."/>
            <person name="Uohara A."/>
            <person name="Ohji S."/>
            <person name="Ichikawa N."/>
        </authorList>
    </citation>
    <scope>NUCLEOTIDE SEQUENCE [LARGE SCALE GENOMIC DNA]</scope>
    <source>
        <strain evidence="4 5">NBRC 108245</strain>
    </source>
</reference>
<dbReference type="InterPro" id="IPR002641">
    <property type="entry name" value="PNPLA_dom"/>
</dbReference>
<dbReference type="Gene3D" id="3.40.1090.10">
    <property type="entry name" value="Cytosolic phospholipase A2 catalytic domain"/>
    <property type="match status" value="2"/>
</dbReference>
<dbReference type="OrthoDB" id="2339873at2"/>
<dbReference type="GO" id="GO:0016787">
    <property type="term" value="F:hydrolase activity"/>
    <property type="evidence" value="ECO:0007669"/>
    <property type="project" value="UniProtKB-UniRule"/>
</dbReference>
<proteinExistence type="predicted"/>
<keyword evidence="1 2" id="KW-0443">Lipid metabolism</keyword>
<sequence>MVNDGRAVVLGPGGVVGTAWLLGVAEGLRRNGIELADADLLVGTSAGAIVGALLADGRDLAAHAEPPTAAGPAPQVDPVVTAQVLELLSGPDAATAWPRVAELALSASTGPERLRVEGLKAMVGEGDWPHPQLLIPTVDIHSGAPKVWRGTEGVPVHLVITASTAMPGMAAPVTIDGRRYVDGALRNGSNADLAEGMSTLVLIEPLAHLFATKMPSSVQRVARIVPDPVALDIFGPDLNDGSAWTAVFGTGLRQGKGAADEIRSIWA</sequence>
<evidence type="ECO:0000313" key="4">
    <source>
        <dbReference type="EMBL" id="GEM42804.1"/>
    </source>
</evidence>
<dbReference type="Pfam" id="PF01734">
    <property type="entry name" value="Patatin"/>
    <property type="match status" value="1"/>
</dbReference>
<keyword evidence="2" id="KW-0378">Hydrolase</keyword>
<gene>
    <name evidence="4" type="ORF">NN4_73230</name>
</gene>
<accession>A0A511MQD7</accession>
<dbReference type="AlphaFoldDB" id="A0A511MQD7"/>
<feature type="short sequence motif" description="DGA/G" evidence="2">
    <location>
        <begin position="182"/>
        <end position="184"/>
    </location>
</feature>
<dbReference type="PROSITE" id="PS51635">
    <property type="entry name" value="PNPLA"/>
    <property type="match status" value="1"/>
</dbReference>
<feature type="active site" description="Proton acceptor" evidence="2">
    <location>
        <position position="182"/>
    </location>
</feature>
<evidence type="ECO:0000259" key="3">
    <source>
        <dbReference type="PROSITE" id="PS51635"/>
    </source>
</evidence>
<feature type="active site" description="Nucleophile" evidence="2">
    <location>
        <position position="45"/>
    </location>
</feature>
<keyword evidence="2" id="KW-0442">Lipid degradation</keyword>
<feature type="short sequence motif" description="GXSXG" evidence="2">
    <location>
        <begin position="43"/>
        <end position="47"/>
    </location>
</feature>
<keyword evidence="5" id="KW-1185">Reference proteome</keyword>
<protein>
    <recommendedName>
        <fullName evidence="3">PNPLA domain-containing protein</fullName>
    </recommendedName>
</protein>
<comment type="caution">
    <text evidence="4">The sequence shown here is derived from an EMBL/GenBank/DDBJ whole genome shotgun (WGS) entry which is preliminary data.</text>
</comment>